<keyword evidence="1" id="KW-0472">Membrane</keyword>
<dbReference type="AlphaFoldDB" id="A0AAV9GB52"/>
<gene>
    <name evidence="2" type="ORF">QBC34DRAFT_415122</name>
</gene>
<keyword evidence="1" id="KW-1133">Transmembrane helix</keyword>
<accession>A0AAV9GB52</accession>
<reference evidence="2" key="1">
    <citation type="journal article" date="2023" name="Mol. Phylogenet. Evol.">
        <title>Genome-scale phylogeny and comparative genomics of the fungal order Sordariales.</title>
        <authorList>
            <person name="Hensen N."/>
            <person name="Bonometti L."/>
            <person name="Westerberg I."/>
            <person name="Brannstrom I.O."/>
            <person name="Guillou S."/>
            <person name="Cros-Aarteil S."/>
            <person name="Calhoun S."/>
            <person name="Haridas S."/>
            <person name="Kuo A."/>
            <person name="Mondo S."/>
            <person name="Pangilinan J."/>
            <person name="Riley R."/>
            <person name="LaButti K."/>
            <person name="Andreopoulos B."/>
            <person name="Lipzen A."/>
            <person name="Chen C."/>
            <person name="Yan M."/>
            <person name="Daum C."/>
            <person name="Ng V."/>
            <person name="Clum A."/>
            <person name="Steindorff A."/>
            <person name="Ohm R.A."/>
            <person name="Martin F."/>
            <person name="Silar P."/>
            <person name="Natvig D.O."/>
            <person name="Lalanne C."/>
            <person name="Gautier V."/>
            <person name="Ament-Velasquez S.L."/>
            <person name="Kruys A."/>
            <person name="Hutchinson M.I."/>
            <person name="Powell A.J."/>
            <person name="Barry K."/>
            <person name="Miller A.N."/>
            <person name="Grigoriev I.V."/>
            <person name="Debuchy R."/>
            <person name="Gladieux P."/>
            <person name="Hiltunen Thoren M."/>
            <person name="Johannesson H."/>
        </authorList>
    </citation>
    <scope>NUCLEOTIDE SEQUENCE</scope>
    <source>
        <strain evidence="2">PSN243</strain>
    </source>
</reference>
<dbReference type="Gene3D" id="1.20.58.340">
    <property type="entry name" value="Magnesium transport protein CorA, transmembrane region"/>
    <property type="match status" value="1"/>
</dbReference>
<reference evidence="2" key="2">
    <citation type="submission" date="2023-05" db="EMBL/GenBank/DDBJ databases">
        <authorList>
            <consortium name="Lawrence Berkeley National Laboratory"/>
            <person name="Steindorff A."/>
            <person name="Hensen N."/>
            <person name="Bonometti L."/>
            <person name="Westerberg I."/>
            <person name="Brannstrom I.O."/>
            <person name="Guillou S."/>
            <person name="Cros-Aarteil S."/>
            <person name="Calhoun S."/>
            <person name="Haridas S."/>
            <person name="Kuo A."/>
            <person name="Mondo S."/>
            <person name="Pangilinan J."/>
            <person name="Riley R."/>
            <person name="Labutti K."/>
            <person name="Andreopoulos B."/>
            <person name="Lipzen A."/>
            <person name="Chen C."/>
            <person name="Yanf M."/>
            <person name="Daum C."/>
            <person name="Ng V."/>
            <person name="Clum A."/>
            <person name="Ohm R."/>
            <person name="Martin F."/>
            <person name="Silar P."/>
            <person name="Natvig D."/>
            <person name="Lalanne C."/>
            <person name="Gautier V."/>
            <person name="Ament-Velasquez S.L."/>
            <person name="Kruys A."/>
            <person name="Hutchinson M.I."/>
            <person name="Powell A.J."/>
            <person name="Barry K."/>
            <person name="Miller A.N."/>
            <person name="Grigoriev I.V."/>
            <person name="Debuchy R."/>
            <person name="Gladieux P."/>
            <person name="Thoren M.H."/>
            <person name="Johannesson H."/>
        </authorList>
    </citation>
    <scope>NUCLEOTIDE SEQUENCE</scope>
    <source>
        <strain evidence="2">PSN243</strain>
    </source>
</reference>
<evidence type="ECO:0000313" key="3">
    <source>
        <dbReference type="Proteomes" id="UP001321760"/>
    </source>
</evidence>
<name>A0AAV9GB52_9PEZI</name>
<feature type="transmembrane region" description="Helical" evidence="1">
    <location>
        <begin position="442"/>
        <end position="464"/>
    </location>
</feature>
<comment type="caution">
    <text evidence="2">The sequence shown here is derived from an EMBL/GenBank/DDBJ whole genome shotgun (WGS) entry which is preliminary data.</text>
</comment>
<keyword evidence="1" id="KW-0812">Transmembrane</keyword>
<sequence length="488" mass="54133">MPPPGSPNVPPMHMDIDPEIFDGSEQAAYIGQWGFELSSVEVAEIVLYSDRSPRVSKFIFKPQELGEWVDRKSWTRSLEQRQRERNIIGELRLIFTQPSYHENERSEAPRYPLDHPSSRPVMPFGRDTLRHIQRQLQLPLLCSQYPGSHIHSFPILLDGEDVRDGTQMLLTFPGWNNYGVGAVATISHLKDPAITNVMLFQMLKSQQLFLRDYLLSTASLASHPAAIPVLIGNLRFDRIPSVAPGHISNVVDLEANSGLSSVEGFTAESDAPLALRERCDDPMLSIKAVKLNQGVIIDQSNIQGFLVPVAALQKFVDSYLSPSDQAPGASASSRLRSMQNAILKKQLAKLQSGLQASLLSLDEIHKRVELQVAGINNQLASRNNEINLSLAKSSQRIAQETRKDSSAMKSIAVLTMVFLPATYIATLFATPGIAETSPPQRLYWAVSLPVTSLVLLVWFTWTWLEIRRIDRTSLPGVGETGKEAPDVA</sequence>
<proteinExistence type="predicted"/>
<feature type="transmembrane region" description="Helical" evidence="1">
    <location>
        <begin position="411"/>
        <end position="430"/>
    </location>
</feature>
<dbReference type="Proteomes" id="UP001321760">
    <property type="component" value="Unassembled WGS sequence"/>
</dbReference>
<organism evidence="2 3">
    <name type="scientific">Podospora aff. communis PSN243</name>
    <dbReference type="NCBI Taxonomy" id="3040156"/>
    <lineage>
        <taxon>Eukaryota</taxon>
        <taxon>Fungi</taxon>
        <taxon>Dikarya</taxon>
        <taxon>Ascomycota</taxon>
        <taxon>Pezizomycotina</taxon>
        <taxon>Sordariomycetes</taxon>
        <taxon>Sordariomycetidae</taxon>
        <taxon>Sordariales</taxon>
        <taxon>Podosporaceae</taxon>
        <taxon>Podospora</taxon>
    </lineage>
</organism>
<evidence type="ECO:0000313" key="2">
    <source>
        <dbReference type="EMBL" id="KAK4444538.1"/>
    </source>
</evidence>
<dbReference type="EMBL" id="MU865976">
    <property type="protein sequence ID" value="KAK4444538.1"/>
    <property type="molecule type" value="Genomic_DNA"/>
</dbReference>
<keyword evidence="3" id="KW-1185">Reference proteome</keyword>
<protein>
    <submittedName>
        <fullName evidence="2">Uncharacterized protein</fullName>
    </submittedName>
</protein>
<evidence type="ECO:0000256" key="1">
    <source>
        <dbReference type="SAM" id="Phobius"/>
    </source>
</evidence>